<sequence>MSQSTLFSSGLEFGSLVASPGLLRPSWKSISDLYEAVDSNQQPLSSLSLNYRLYDQTDFTIIAFVTSPICTQNHLQPDLVSSIDLRENYSFPHFEFLCTKKFPSFSVNKKAVDLFCSQRDGLRSMKSQIDDSKPLVVTGHALGGSIASLFTIWLLNTRKKHPLCITFGSPLIGDKNLQQAISQNSTWNSCFLHVVSHHSSSVSELTQTDAYHPFGTFLLSSDKGSASFEDPKSILELLNATGSMNSPNQVVQPCDYGTIVENLSRNAICKHPTALNENITGCLPLQATITLQLWMLGFSHVQLELMKTLERQQSKWHLQQKNTLDRSKKLSRSKIDMANLEWYKKWSKTEGVGYYDSYKNQYFTSDHEVVLYERRLTNYWKDEVAEAEMKPQTGGPRKRWLFGGHNYRLMVEPLEIADYYKDGHRDYINQGRPKHYIQLQEWLEKEPSASDDSRKKKNVESILTVDSCFWAQVEEALLSCGVLARVESSDLEKESAEKELIEFEDYVYGLLKDYAVSPEIFLVRSSYMNWWNEYKKIKGNSYNSPLAKFMRNPGNYDKYAKDAFDFP</sequence>
<organism evidence="1 2">
    <name type="scientific">Bauhinia variegata</name>
    <name type="common">Purple orchid tree</name>
    <name type="synonym">Phanera variegata</name>
    <dbReference type="NCBI Taxonomy" id="167791"/>
    <lineage>
        <taxon>Eukaryota</taxon>
        <taxon>Viridiplantae</taxon>
        <taxon>Streptophyta</taxon>
        <taxon>Embryophyta</taxon>
        <taxon>Tracheophyta</taxon>
        <taxon>Spermatophyta</taxon>
        <taxon>Magnoliopsida</taxon>
        <taxon>eudicotyledons</taxon>
        <taxon>Gunneridae</taxon>
        <taxon>Pentapetalae</taxon>
        <taxon>rosids</taxon>
        <taxon>fabids</taxon>
        <taxon>Fabales</taxon>
        <taxon>Fabaceae</taxon>
        <taxon>Cercidoideae</taxon>
        <taxon>Cercideae</taxon>
        <taxon>Bauhiniinae</taxon>
        <taxon>Bauhinia</taxon>
    </lineage>
</organism>
<evidence type="ECO:0000313" key="2">
    <source>
        <dbReference type="Proteomes" id="UP000828941"/>
    </source>
</evidence>
<evidence type="ECO:0000313" key="1">
    <source>
        <dbReference type="EMBL" id="KAI4352684.1"/>
    </source>
</evidence>
<comment type="caution">
    <text evidence="1">The sequence shown here is derived from an EMBL/GenBank/DDBJ whole genome shotgun (WGS) entry which is preliminary data.</text>
</comment>
<keyword evidence="2" id="KW-1185">Reference proteome</keyword>
<dbReference type="Proteomes" id="UP000828941">
    <property type="component" value="Chromosome 3"/>
</dbReference>
<accession>A0ACB9PXR2</accession>
<protein>
    <submittedName>
        <fullName evidence="1">Uncharacterized protein</fullName>
    </submittedName>
</protein>
<proteinExistence type="predicted"/>
<name>A0ACB9PXR2_BAUVA</name>
<reference evidence="1 2" key="1">
    <citation type="journal article" date="2022" name="DNA Res.">
        <title>Chromosomal-level genome assembly of the orchid tree Bauhinia variegata (Leguminosae; Cercidoideae) supports the allotetraploid origin hypothesis of Bauhinia.</title>
        <authorList>
            <person name="Zhong Y."/>
            <person name="Chen Y."/>
            <person name="Zheng D."/>
            <person name="Pang J."/>
            <person name="Liu Y."/>
            <person name="Luo S."/>
            <person name="Meng S."/>
            <person name="Qian L."/>
            <person name="Wei D."/>
            <person name="Dai S."/>
            <person name="Zhou R."/>
        </authorList>
    </citation>
    <scope>NUCLEOTIDE SEQUENCE [LARGE SCALE GENOMIC DNA]</scope>
    <source>
        <strain evidence="1">BV-YZ2020</strain>
    </source>
</reference>
<gene>
    <name evidence="1" type="ORF">L6164_006909</name>
</gene>
<dbReference type="EMBL" id="CM039428">
    <property type="protein sequence ID" value="KAI4352684.1"/>
    <property type="molecule type" value="Genomic_DNA"/>
</dbReference>